<dbReference type="Proteomes" id="UP000233060">
    <property type="component" value="Unassembled WGS sequence"/>
</dbReference>
<keyword evidence="2" id="KW-1185">Reference proteome</keyword>
<sequence>MYLHCFTFLREKALLTSPELSTPNNLCHFQRCKIVLFECLIISTLGSLFSPLQMAQ</sequence>
<reference evidence="1" key="1">
    <citation type="submission" date="2025-08" db="UniProtKB">
        <authorList>
            <consortium name="Ensembl"/>
        </authorList>
    </citation>
    <scope>IDENTIFICATION</scope>
</reference>
<protein>
    <submittedName>
        <fullName evidence="1">Uncharacterized protein</fullName>
    </submittedName>
</protein>
<accession>A0A2K5MQB4</accession>
<dbReference type="Ensembl" id="ENSCATT00000051667.1">
    <property type="protein sequence ID" value="ENSCATP00000027422.1"/>
    <property type="gene ID" value="ENSCATG00000037087.1"/>
</dbReference>
<proteinExistence type="predicted"/>
<organism evidence="1 2">
    <name type="scientific">Cercocebus atys</name>
    <name type="common">Sooty mangabey</name>
    <name type="synonym">Cercocebus torquatus atys</name>
    <dbReference type="NCBI Taxonomy" id="9531"/>
    <lineage>
        <taxon>Eukaryota</taxon>
        <taxon>Metazoa</taxon>
        <taxon>Chordata</taxon>
        <taxon>Craniata</taxon>
        <taxon>Vertebrata</taxon>
        <taxon>Euteleostomi</taxon>
        <taxon>Mammalia</taxon>
        <taxon>Eutheria</taxon>
        <taxon>Euarchontoglires</taxon>
        <taxon>Primates</taxon>
        <taxon>Haplorrhini</taxon>
        <taxon>Catarrhini</taxon>
        <taxon>Cercopithecidae</taxon>
        <taxon>Cercopithecinae</taxon>
        <taxon>Cercocebus</taxon>
    </lineage>
</organism>
<evidence type="ECO:0000313" key="2">
    <source>
        <dbReference type="Proteomes" id="UP000233060"/>
    </source>
</evidence>
<name>A0A2K5MQB4_CERAT</name>
<dbReference type="Bgee" id="ENSCATG00000037087">
    <property type="expression patterns" value="Expressed in heart and 12 other cell types or tissues"/>
</dbReference>
<evidence type="ECO:0000313" key="1">
    <source>
        <dbReference type="Ensembl" id="ENSCATP00000027422.1"/>
    </source>
</evidence>
<dbReference type="OMA" id="MYLCCFT"/>
<reference evidence="1" key="2">
    <citation type="submission" date="2025-09" db="UniProtKB">
        <authorList>
            <consortium name="Ensembl"/>
        </authorList>
    </citation>
    <scope>IDENTIFICATION</scope>
</reference>
<dbReference type="GeneTree" id="ENSGT00910000147904"/>
<dbReference type="AlphaFoldDB" id="A0A2K5MQB4"/>